<name>A0A0B5D9P4_9CORY</name>
<evidence type="ECO:0000313" key="1">
    <source>
        <dbReference type="EMBL" id="AJE32888.1"/>
    </source>
</evidence>
<proteinExistence type="predicted"/>
<reference evidence="1 2" key="1">
    <citation type="submission" date="2013-04" db="EMBL/GenBank/DDBJ databases">
        <title>Complete genome sequence of Corynebacterium humireducens DSM 45392(T), isolated from a wastewater-fed microbial fuel cell.</title>
        <authorList>
            <person name="Ruckert C."/>
            <person name="Albersmeier A."/>
            <person name="Kalinowski J."/>
        </authorList>
    </citation>
    <scope>NUCLEOTIDE SEQUENCE [LARGE SCALE GENOMIC DNA]</scope>
    <source>
        <strain evidence="2">MFC-5</strain>
    </source>
</reference>
<dbReference type="KEGG" id="chm:B842_05185"/>
<keyword evidence="2" id="KW-1185">Reference proteome</keyword>
<evidence type="ECO:0000313" key="2">
    <source>
        <dbReference type="Proteomes" id="UP000031524"/>
    </source>
</evidence>
<gene>
    <name evidence="1" type="ORF">B842_05185</name>
</gene>
<protein>
    <submittedName>
        <fullName evidence="1">Uncharacterized protein</fullName>
    </submittedName>
</protein>
<accession>A0A0B5D9P4</accession>
<dbReference type="STRING" id="1223515.B842_05185"/>
<dbReference type="AlphaFoldDB" id="A0A0B5D9P4"/>
<sequence>MGWMKVVGCIADTVLFVRAQVELQGRRGRRLSRRGLPPPAVAYSAGGRWLSGDLLLRARSSEFIVQY</sequence>
<dbReference type="Proteomes" id="UP000031524">
    <property type="component" value="Chromosome"/>
</dbReference>
<dbReference type="HOGENOM" id="CLU_2805170_0_0_11"/>
<dbReference type="EMBL" id="CP005286">
    <property type="protein sequence ID" value="AJE32888.1"/>
    <property type="molecule type" value="Genomic_DNA"/>
</dbReference>
<organism evidence="1 2">
    <name type="scientific">Corynebacterium humireducens NBRC 106098 = DSM 45392</name>
    <dbReference type="NCBI Taxonomy" id="1223515"/>
    <lineage>
        <taxon>Bacteria</taxon>
        <taxon>Bacillati</taxon>
        <taxon>Actinomycetota</taxon>
        <taxon>Actinomycetes</taxon>
        <taxon>Mycobacteriales</taxon>
        <taxon>Corynebacteriaceae</taxon>
        <taxon>Corynebacterium</taxon>
    </lineage>
</organism>